<evidence type="ECO:0000313" key="1">
    <source>
        <dbReference type="EMBL" id="ELS30806.1"/>
    </source>
</evidence>
<dbReference type="PATRIC" id="fig|927668.3.peg.4622"/>
<name>L8MTQ4_9CYAN</name>
<protein>
    <submittedName>
        <fullName evidence="1">Uncharacterized protein</fullName>
    </submittedName>
</protein>
<comment type="caution">
    <text evidence="1">The sequence shown here is derived from an EMBL/GenBank/DDBJ whole genome shotgun (WGS) entry which is preliminary data.</text>
</comment>
<gene>
    <name evidence="1" type="ORF">Pse7429DRAFT_4237</name>
</gene>
<dbReference type="AlphaFoldDB" id="L8MTQ4"/>
<evidence type="ECO:0000313" key="2">
    <source>
        <dbReference type="Proteomes" id="UP000011201"/>
    </source>
</evidence>
<organism evidence="1 2">
    <name type="scientific">Pseudanabaena biceps PCC 7429</name>
    <dbReference type="NCBI Taxonomy" id="927668"/>
    <lineage>
        <taxon>Bacteria</taxon>
        <taxon>Bacillati</taxon>
        <taxon>Cyanobacteriota</taxon>
        <taxon>Cyanophyceae</taxon>
        <taxon>Pseudanabaenales</taxon>
        <taxon>Pseudanabaenaceae</taxon>
        <taxon>Pseudanabaena</taxon>
    </lineage>
</organism>
<sequence length="86" mass="9360">MATSMPLSIFTQCLIEMLPTTMNYNIKIEGQTIPVPPEIGSSDEQIRATLSLYFEGIKNSKIERTVQANGDILVDVCKLAGTKGAI</sequence>
<proteinExistence type="predicted"/>
<accession>L8MTQ4</accession>
<reference evidence="1 2" key="1">
    <citation type="journal article" date="2013" name="Proc. Natl. Acad. Sci. U.S.A.">
        <title>Improving the coverage of the cyanobacterial phylum using diversity-driven genome sequencing.</title>
        <authorList>
            <person name="Shih P.M."/>
            <person name="Wu D."/>
            <person name="Latifi A."/>
            <person name="Axen S.D."/>
            <person name="Fewer D.P."/>
            <person name="Talla E."/>
            <person name="Calteau A."/>
            <person name="Cai F."/>
            <person name="Tandeau de Marsac N."/>
            <person name="Rippka R."/>
            <person name="Herdman M."/>
            <person name="Sivonen K."/>
            <person name="Coursin T."/>
            <person name="Laurent T."/>
            <person name="Goodwin L."/>
            <person name="Nolan M."/>
            <person name="Davenport K.W."/>
            <person name="Han C.S."/>
            <person name="Rubin E.M."/>
            <person name="Eisen J.A."/>
            <person name="Woyke T."/>
            <person name="Gugger M."/>
            <person name="Kerfeld C.A."/>
        </authorList>
    </citation>
    <scope>NUCLEOTIDE SEQUENCE [LARGE SCALE GENOMIC DNA]</scope>
    <source>
        <strain evidence="1 2">PCC 7429</strain>
    </source>
</reference>
<dbReference type="Proteomes" id="UP000011201">
    <property type="component" value="Unassembled WGS sequence"/>
</dbReference>
<keyword evidence="2" id="KW-1185">Reference proteome</keyword>
<dbReference type="EMBL" id="ALWB01000248">
    <property type="protein sequence ID" value="ELS30806.1"/>
    <property type="molecule type" value="Genomic_DNA"/>
</dbReference>